<evidence type="ECO:0000256" key="1">
    <source>
        <dbReference type="SAM" id="SignalP"/>
    </source>
</evidence>
<evidence type="ECO:0000313" key="2">
    <source>
        <dbReference type="EMBL" id="CAH0375359.1"/>
    </source>
</evidence>
<feature type="chain" id="PRO_5035163714" evidence="1">
    <location>
        <begin position="19"/>
        <end position="274"/>
    </location>
</feature>
<sequence>MKTRGVVLLAYALRTAAADDRATHELTVAGERRLALPIVNSSGAMNLMGQGRMQYTYLSPRPFNFREHDNPWILLCGDIEIYDLSSSDLTAAFLHFDPATWKDDALRYPGTVPEVHGSYDERSRTMTLEATGGELCGELRRHNREAKITHFRDALRTVLYKASEALSVRDVGVRCCICLRFVAQRRRRHASRGRGVGDGVGAAPSLCRRARVREATPSTRLTLRSSQVPNVHQRLVWISLEDAEGNRGAAFAINITLSTASTVLTDRTTTRHGR</sequence>
<name>A0A8J2SXL9_9STRA</name>
<dbReference type="EMBL" id="CAKKNE010000004">
    <property type="protein sequence ID" value="CAH0375359.1"/>
    <property type="molecule type" value="Genomic_DNA"/>
</dbReference>
<reference evidence="2" key="1">
    <citation type="submission" date="2021-11" db="EMBL/GenBank/DDBJ databases">
        <authorList>
            <consortium name="Genoscope - CEA"/>
            <person name="William W."/>
        </authorList>
    </citation>
    <scope>NUCLEOTIDE SEQUENCE</scope>
</reference>
<protein>
    <submittedName>
        <fullName evidence="2">Uncharacterized protein</fullName>
    </submittedName>
</protein>
<accession>A0A8J2SXL9</accession>
<feature type="signal peptide" evidence="1">
    <location>
        <begin position="1"/>
        <end position="18"/>
    </location>
</feature>
<evidence type="ECO:0000313" key="3">
    <source>
        <dbReference type="Proteomes" id="UP000789595"/>
    </source>
</evidence>
<proteinExistence type="predicted"/>
<organism evidence="2 3">
    <name type="scientific">Pelagomonas calceolata</name>
    <dbReference type="NCBI Taxonomy" id="35677"/>
    <lineage>
        <taxon>Eukaryota</taxon>
        <taxon>Sar</taxon>
        <taxon>Stramenopiles</taxon>
        <taxon>Ochrophyta</taxon>
        <taxon>Pelagophyceae</taxon>
        <taxon>Pelagomonadales</taxon>
        <taxon>Pelagomonadaceae</taxon>
        <taxon>Pelagomonas</taxon>
    </lineage>
</organism>
<gene>
    <name evidence="2" type="ORF">PECAL_4P26910</name>
</gene>
<dbReference type="Proteomes" id="UP000789595">
    <property type="component" value="Unassembled WGS sequence"/>
</dbReference>
<comment type="caution">
    <text evidence="2">The sequence shown here is derived from an EMBL/GenBank/DDBJ whole genome shotgun (WGS) entry which is preliminary data.</text>
</comment>
<dbReference type="AlphaFoldDB" id="A0A8J2SXL9"/>
<keyword evidence="1" id="KW-0732">Signal</keyword>
<keyword evidence="3" id="KW-1185">Reference proteome</keyword>